<dbReference type="InterPro" id="IPR000595">
    <property type="entry name" value="cNMP-bd_dom"/>
</dbReference>
<name>W0SHB9_9PROT</name>
<dbReference type="KEGG" id="shd:SUTH_02408"/>
<feature type="domain" description="Cyclic nucleotide-binding" evidence="1">
    <location>
        <begin position="1"/>
        <end position="103"/>
    </location>
</feature>
<dbReference type="Gene3D" id="2.60.120.10">
    <property type="entry name" value="Jelly Rolls"/>
    <property type="match status" value="1"/>
</dbReference>
<proteinExistence type="predicted"/>
<dbReference type="STRING" id="1223802.SUTH_02408"/>
<dbReference type="EMBL" id="AP012547">
    <property type="protein sequence ID" value="BAO30195.1"/>
    <property type="molecule type" value="Genomic_DNA"/>
</dbReference>
<dbReference type="AlphaFoldDB" id="W0SHB9"/>
<dbReference type="PROSITE" id="PS50042">
    <property type="entry name" value="CNMP_BINDING_3"/>
    <property type="match status" value="1"/>
</dbReference>
<reference evidence="2 3" key="1">
    <citation type="journal article" date="2014" name="Syst. Appl. Microbiol.">
        <title>Complete genomes of freshwater sulfur oxidizers Sulfuricella denitrificans skB26 and Sulfuritalea hydrogenivorans sk43H: genetic insights into the sulfur oxidation pathway of betaproteobacteria.</title>
        <authorList>
            <person name="Watanabe T."/>
            <person name="Kojima H."/>
            <person name="Fukui M."/>
        </authorList>
    </citation>
    <scope>NUCLEOTIDE SEQUENCE [LARGE SCALE GENOMIC DNA]</scope>
    <source>
        <strain evidence="2">DSM22779</strain>
    </source>
</reference>
<evidence type="ECO:0000313" key="2">
    <source>
        <dbReference type="EMBL" id="BAO30195.1"/>
    </source>
</evidence>
<organism evidence="2 3">
    <name type="scientific">Sulfuritalea hydrogenivorans sk43H</name>
    <dbReference type="NCBI Taxonomy" id="1223802"/>
    <lineage>
        <taxon>Bacteria</taxon>
        <taxon>Pseudomonadati</taxon>
        <taxon>Pseudomonadota</taxon>
        <taxon>Betaproteobacteria</taxon>
        <taxon>Nitrosomonadales</taxon>
        <taxon>Sterolibacteriaceae</taxon>
        <taxon>Sulfuritalea</taxon>
    </lineage>
</organism>
<dbReference type="SUPFAM" id="SSF51206">
    <property type="entry name" value="cAMP-binding domain-like"/>
    <property type="match status" value="1"/>
</dbReference>
<dbReference type="CDD" id="cd00038">
    <property type="entry name" value="CAP_ED"/>
    <property type="match status" value="1"/>
</dbReference>
<protein>
    <recommendedName>
        <fullName evidence="1">Cyclic nucleotide-binding domain-containing protein</fullName>
    </recommendedName>
</protein>
<dbReference type="HOGENOM" id="CLU_2036855_0_0_4"/>
<sequence>MVNLPPRRKLFRDRMPVDSLYLVLEGEMLASVEDGAKILEVGHVKPGDWLGEVAVLSGEMLASSTVSTVTRCRALKMHARDFENLVIHDEDISHVLLGQLVMLLAERLRESNATAAKMTSP</sequence>
<evidence type="ECO:0000259" key="1">
    <source>
        <dbReference type="PROSITE" id="PS50042"/>
    </source>
</evidence>
<accession>W0SHB9</accession>
<dbReference type="InterPro" id="IPR014710">
    <property type="entry name" value="RmlC-like_jellyroll"/>
</dbReference>
<evidence type="ECO:0000313" key="3">
    <source>
        <dbReference type="Proteomes" id="UP000031637"/>
    </source>
</evidence>
<dbReference type="Proteomes" id="UP000031637">
    <property type="component" value="Chromosome"/>
</dbReference>
<dbReference type="InterPro" id="IPR018490">
    <property type="entry name" value="cNMP-bd_dom_sf"/>
</dbReference>
<dbReference type="Pfam" id="PF00027">
    <property type="entry name" value="cNMP_binding"/>
    <property type="match status" value="1"/>
</dbReference>
<keyword evidence="3" id="KW-1185">Reference proteome</keyword>
<gene>
    <name evidence="2" type="ORF">SUTH_02408</name>
</gene>